<dbReference type="InterPro" id="IPR054254">
    <property type="entry name" value="DUF6985"/>
</dbReference>
<dbReference type="RefSeq" id="WP_004723679.1">
    <property type="nucleotide sequence ID" value="NZ_AP014630.1"/>
</dbReference>
<evidence type="ECO:0000313" key="3">
    <source>
        <dbReference type="Proteomes" id="UP000887320"/>
    </source>
</evidence>
<accession>A0A077L8J5</accession>
<proteinExistence type="predicted"/>
<sequence>MKHDYWGDIHPSWAGFSSETFFSHCFFNQNADREIFLGEEFDEDGDEIEEAPNLDQLNAFAKTYQLFINSIEQHIQTIQQHAFERYQKLYAHYYENPEKSGEAALNIQDVESHNPYIQTMLNLRVSTPDTLTLSIHYDLDTEHGMEFKFVNNQLERVAGIAET</sequence>
<name>A0A077L8J5_ACIGI</name>
<dbReference type="GeneID" id="67745563"/>
<evidence type="ECO:0000259" key="1">
    <source>
        <dbReference type="Pfam" id="PF22481"/>
    </source>
</evidence>
<dbReference type="KEGG" id="agu:AS4_35490"/>
<dbReference type="AlphaFoldDB" id="A0A077L8J5"/>
<protein>
    <recommendedName>
        <fullName evidence="1">DUF6985 domain-containing protein</fullName>
    </recommendedName>
</protein>
<reference evidence="2" key="1">
    <citation type="submission" date="2021-07" db="EMBL/GenBank/DDBJ databases">
        <authorList>
            <person name="Fernandez M."/>
            <person name="Pereira P."/>
            <person name="Torres Tejerizo G.A."/>
            <person name="Gonzalez P."/>
            <person name="Agostini E."/>
        </authorList>
    </citation>
    <scope>NUCLEOTIDE SEQUENCE</scope>
    <source>
        <strain evidence="2">SFC 500-1A</strain>
    </source>
</reference>
<gene>
    <name evidence="2" type="ORF">KW868_06960</name>
</gene>
<dbReference type="Pfam" id="PF22481">
    <property type="entry name" value="DUF6985"/>
    <property type="match status" value="1"/>
</dbReference>
<feature type="domain" description="DUF6985" evidence="1">
    <location>
        <begin position="12"/>
        <end position="158"/>
    </location>
</feature>
<organism evidence="2 3">
    <name type="scientific">Acinetobacter guillouiae</name>
    <name type="common">Acinetobacter genomosp. 11</name>
    <dbReference type="NCBI Taxonomy" id="106649"/>
    <lineage>
        <taxon>Bacteria</taxon>
        <taxon>Pseudomonadati</taxon>
        <taxon>Pseudomonadota</taxon>
        <taxon>Gammaproteobacteria</taxon>
        <taxon>Moraxellales</taxon>
        <taxon>Moraxellaceae</taxon>
        <taxon>Acinetobacter</taxon>
    </lineage>
</organism>
<dbReference type="Proteomes" id="UP000887320">
    <property type="component" value="Unassembled WGS sequence"/>
</dbReference>
<dbReference type="EMBL" id="JAHWXT010000002">
    <property type="protein sequence ID" value="MCF0264205.1"/>
    <property type="molecule type" value="Genomic_DNA"/>
</dbReference>
<evidence type="ECO:0000313" key="2">
    <source>
        <dbReference type="EMBL" id="MCF0264205.1"/>
    </source>
</evidence>
<comment type="caution">
    <text evidence="2">The sequence shown here is derived from an EMBL/GenBank/DDBJ whole genome shotgun (WGS) entry which is preliminary data.</text>
</comment>